<evidence type="ECO:0000259" key="1">
    <source>
        <dbReference type="Pfam" id="PF11329"/>
    </source>
</evidence>
<dbReference type="EMBL" id="CP000505">
    <property type="protein sequence ID" value="ABL79124.1"/>
    <property type="molecule type" value="Genomic_DNA"/>
</dbReference>
<dbReference type="RefSeq" id="WP_011753389.1">
    <property type="nucleotide sequence ID" value="NC_008698.1"/>
</dbReference>
<feature type="domain" description="DUF3131" evidence="1">
    <location>
        <begin position="37"/>
        <end position="371"/>
    </location>
</feature>
<protein>
    <recommendedName>
        <fullName evidence="1">DUF3131 domain-containing protein</fullName>
    </recommendedName>
</protein>
<dbReference type="Pfam" id="PF11329">
    <property type="entry name" value="DUF3131"/>
    <property type="match status" value="1"/>
</dbReference>
<dbReference type="Gene3D" id="1.50.10.140">
    <property type="match status" value="1"/>
</dbReference>
<gene>
    <name evidence="2" type="ordered locus">Tpen_1729</name>
</gene>
<name>A1S0Z4_THEPD</name>
<keyword evidence="3" id="KW-1185">Reference proteome</keyword>
<organism evidence="2 3">
    <name type="scientific">Thermofilum pendens (strain DSM 2475 / Hrk 5)</name>
    <dbReference type="NCBI Taxonomy" id="368408"/>
    <lineage>
        <taxon>Archaea</taxon>
        <taxon>Thermoproteota</taxon>
        <taxon>Thermoprotei</taxon>
        <taxon>Thermofilales</taxon>
        <taxon>Thermofilaceae</taxon>
        <taxon>Thermofilum</taxon>
    </lineage>
</organism>
<accession>A1S0Z4</accession>
<proteinExistence type="predicted"/>
<sequence length="639" mass="68774">MKKAALAVLVLLVAATLVPPQRQASVEAKPPVDWLELARAAWGYFSPGFGLSQRGINYATPSWHYVTDWDVGSYLSAIVDAAWLGLISRDEAISRAEKVLAFLSTRPLHPSGVPYSAYSSDTGMPAENAGPSNPSDAGRLLIALYRLKKSFPELAPTVDYVVERNGFSAFAGSVPDSGFYSYYYAYGFHLWGFNTPQVMKALSMLGRLPYTRTVDAYGVRLPYVEVTMEPILLTIFELDPPPEFYEWAYKVYKAQENRYLATGKPTAFTEGQVNAPPYYIYEWIVDIYTGETWTVWSGSLGKLSMTPVVYAKAALGMHAIWNTNYTAFLAEYVMKAKTPNCFYEGVDENGNVVYAITDKTNAMIVSAARYALQRASKPSVTAGAVPALYPGENATITLNVTHQLPLPITLSAEAPPGITAEVEPSTGKANLTARLKVSARQGLAPGNYTVTVKVSTIAHNETLTLTVTVKPPGYTLRVRVVDACGDPVPGATLLLNGLKAGETDAKGEAEVKHVEGEATLTAIYAGLEVAGPLKISVNSDTNATLKANLRKIAVAFTTPDGKPATGILVVALLGRTTLSTAKTNSTGHALLPRIPPANITLQAYTPDGKLLLGEWTVNAAQGEGVVDPEIPPTTRHLEA</sequence>
<dbReference type="eggNOG" id="arCOG03260">
    <property type="taxonomic scope" value="Archaea"/>
</dbReference>
<dbReference type="InterPro" id="IPR021478">
    <property type="entry name" value="DUF3131"/>
</dbReference>
<evidence type="ECO:0000313" key="2">
    <source>
        <dbReference type="EMBL" id="ABL79124.1"/>
    </source>
</evidence>
<dbReference type="OrthoDB" id="380124at2157"/>
<reference evidence="3" key="1">
    <citation type="journal article" date="2008" name="J. Bacteriol.">
        <title>Genome sequence of Thermofilum pendens reveals an exceptional loss of biosynthetic pathways without genome reduction.</title>
        <authorList>
            <person name="Anderson I."/>
            <person name="Rodriguez J."/>
            <person name="Susanti D."/>
            <person name="Porat I."/>
            <person name="Reich C."/>
            <person name="Ulrich L.E."/>
            <person name="Elkins J.G."/>
            <person name="Mavromatis K."/>
            <person name="Lykidis A."/>
            <person name="Kim E."/>
            <person name="Thompson L.S."/>
            <person name="Nolan M."/>
            <person name="Land M."/>
            <person name="Copeland A."/>
            <person name="Lapidus A."/>
            <person name="Lucas S."/>
            <person name="Detter C."/>
            <person name="Zhulin I.B."/>
            <person name="Olsen G.J."/>
            <person name="Whitman W."/>
            <person name="Mukhopadhyay B."/>
            <person name="Bristow J."/>
            <person name="Kyrpides N."/>
        </authorList>
    </citation>
    <scope>NUCLEOTIDE SEQUENCE [LARGE SCALE GENOMIC DNA]</scope>
    <source>
        <strain evidence="3">DSM 2475 / Hrk 5</strain>
    </source>
</reference>
<dbReference type="GeneID" id="4601754"/>
<dbReference type="HOGENOM" id="CLU_420154_0_0_2"/>
<evidence type="ECO:0000313" key="3">
    <source>
        <dbReference type="Proteomes" id="UP000000641"/>
    </source>
</evidence>
<dbReference type="STRING" id="368408.Tpen_1729"/>
<dbReference type="EnsemblBacteria" id="ABL79124">
    <property type="protein sequence ID" value="ABL79124"/>
    <property type="gene ID" value="Tpen_1729"/>
</dbReference>
<dbReference type="AlphaFoldDB" id="A1S0Z4"/>
<dbReference type="Proteomes" id="UP000000641">
    <property type="component" value="Chromosome"/>
</dbReference>
<dbReference type="KEGG" id="tpe:Tpen_1729"/>